<feature type="compositionally biased region" description="Polar residues" evidence="20">
    <location>
        <begin position="24"/>
        <end position="41"/>
    </location>
</feature>
<feature type="compositionally biased region" description="Polar residues" evidence="20">
    <location>
        <begin position="125"/>
        <end position="136"/>
    </location>
</feature>
<dbReference type="GO" id="GO:0005886">
    <property type="term" value="C:plasma membrane"/>
    <property type="evidence" value="ECO:0007669"/>
    <property type="project" value="UniProtKB-SubCell"/>
</dbReference>
<comment type="function">
    <text evidence="16">Glucanases play a role in cell expansion during growth, in cell-cell fusion during mating, and in spore release during sporulation. This enzyme may be involved in beta-glucan degradation. Active on laminarin and lichenan.</text>
</comment>
<evidence type="ECO:0000256" key="7">
    <source>
        <dbReference type="ARBA" id="ARBA00022512"/>
    </source>
</evidence>
<protein>
    <recommendedName>
        <fullName evidence="5">glucan endo-1,3-beta-D-glucosidase</fullName>
        <ecNumber evidence="5">3.2.1.39</ecNumber>
    </recommendedName>
    <alternativeName>
        <fullName evidence="18">Endo-1,3-beta-glucanase btgC</fullName>
    </alternativeName>
    <alternativeName>
        <fullName evidence="17">Laminarinase btgC</fullName>
    </alternativeName>
</protein>
<organism evidence="22 23">
    <name type="scientific">Mortierella alpina</name>
    <name type="common">Oleaginous fungus</name>
    <name type="synonym">Mortierella renispora</name>
    <dbReference type="NCBI Taxonomy" id="64518"/>
    <lineage>
        <taxon>Eukaryota</taxon>
        <taxon>Fungi</taxon>
        <taxon>Fungi incertae sedis</taxon>
        <taxon>Mucoromycota</taxon>
        <taxon>Mortierellomycotina</taxon>
        <taxon>Mortierellomycetes</taxon>
        <taxon>Mortierellales</taxon>
        <taxon>Mortierellaceae</taxon>
        <taxon>Mortierella</taxon>
    </lineage>
</organism>
<dbReference type="Gene3D" id="3.20.20.80">
    <property type="entry name" value="Glycosidases"/>
    <property type="match status" value="1"/>
</dbReference>
<keyword evidence="10" id="KW-0378">Hydrolase</keyword>
<evidence type="ECO:0000256" key="8">
    <source>
        <dbReference type="ARBA" id="ARBA00022525"/>
    </source>
</evidence>
<feature type="compositionally biased region" description="Low complexity" evidence="20">
    <location>
        <begin position="312"/>
        <end position="342"/>
    </location>
</feature>
<dbReference type="PANTHER" id="PTHR16631:SF17">
    <property type="entry name" value="GLUCAN ENDO-1,3-BETA-GLUCOSIDASE BTGC"/>
    <property type="match status" value="1"/>
</dbReference>
<dbReference type="AlphaFoldDB" id="A0A9P7ZW33"/>
<evidence type="ECO:0000256" key="20">
    <source>
        <dbReference type="SAM" id="MobiDB-lite"/>
    </source>
</evidence>
<dbReference type="GO" id="GO:0009277">
    <property type="term" value="C:fungal-type cell wall"/>
    <property type="evidence" value="ECO:0007669"/>
    <property type="project" value="TreeGrafter"/>
</dbReference>
<sequence length="859" mass="93028">MNNASCSNEQPPESSRGHKDGSGSIMTSARLHTQPDTSSPAESLKGERASIDDTPPASSTASYSTSSLTTPASDPALHHVPLPVLPRHSMDQDEPQLHQYSTILQRENIPNARPDDLLIPSQSRFSTESARTNDSFVSAPLPETPPAVRSQSTPDVRITNTDRRTSATAAATAAAAALVEQKNRATMPREVRSTPIYVPVIHEPSAKHPRPHMARVHSELPSRTPSRTPSPNLTAFNRHHRHPAFRPKQGLSPFESSGSLHNQLSSKGSHCQYSTPTDLRPGSACSFPASSPVMAPNVLAAVDARLRESSRQRAVASQSSSASLRPPRQQNGSGANSSRASSVAPVITHQSVLLSSDGIISREQLYDILNRDEDDDDGDSEQVARSGGPGSFNGSQTLLGRPRPGFASSDRHSSQSSRRNSNSSSASGSGSGIELTARGQHSSTSVSTLAKPAMTREGSSRMSRHRDLSSTTIGASLKSPNQHSDNYSTVDLDTSTTEKSDWLRRQTRTSRKWRGICCGVGIIAFIAIIAGIVLGFVTRKGKVDGLAPPPDPEKPTSNKPMPPITQFTPNPNLHKAFYGIDYNPAKALMPWCGVTLQNVVDDIILISQLTNRIRLYGMDCSQADLTFQAIAALNLNTTMKVVLTLWVDKDTVTYQRQYDTLFRVLDKYGTDMVQGISVGNEVLFRGDMSLVSLGELMKTVRTTVKTRYNKSIPVFTSEIGNNLNASLAAISDELSGNFHPYFAGTGVDEAAKWTMLQYNNTMETNPTITGLKGAISEVGWPSAPASAIYMTHAVPGLANLQTMIDTFICQANAAGIPYYWFEFQDAAWKNDPKVPVEPYWGIFDKDKGLKIKVPTCIAP</sequence>
<comment type="caution">
    <text evidence="22">The sequence shown here is derived from an EMBL/GenBank/DDBJ whole genome shotgun (WGS) entry which is preliminary data.</text>
</comment>
<dbReference type="GO" id="GO:0071555">
    <property type="term" value="P:cell wall organization"/>
    <property type="evidence" value="ECO:0007669"/>
    <property type="project" value="UniProtKB-KW"/>
</dbReference>
<feature type="compositionally biased region" description="Polar residues" evidence="20">
    <location>
        <begin position="254"/>
        <end position="277"/>
    </location>
</feature>
<evidence type="ECO:0000256" key="21">
    <source>
        <dbReference type="SAM" id="Phobius"/>
    </source>
</evidence>
<evidence type="ECO:0000256" key="19">
    <source>
        <dbReference type="RuleBase" id="RU004335"/>
    </source>
</evidence>
<dbReference type="GO" id="GO:0005576">
    <property type="term" value="C:extracellular region"/>
    <property type="evidence" value="ECO:0007669"/>
    <property type="project" value="TreeGrafter"/>
</dbReference>
<accession>A0A9P7ZW33</accession>
<feature type="compositionally biased region" description="Low complexity" evidence="20">
    <location>
        <begin position="414"/>
        <end position="428"/>
    </location>
</feature>
<feature type="region of interest" description="Disordered" evidence="20">
    <location>
        <begin position="310"/>
        <end position="344"/>
    </location>
</feature>
<evidence type="ECO:0000256" key="15">
    <source>
        <dbReference type="ARBA" id="ARBA00023326"/>
    </source>
</evidence>
<keyword evidence="21" id="KW-1133">Transmembrane helix</keyword>
<feature type="region of interest" description="Disordered" evidence="20">
    <location>
        <begin position="204"/>
        <end position="279"/>
    </location>
</feature>
<evidence type="ECO:0000256" key="17">
    <source>
        <dbReference type="ARBA" id="ARBA00042373"/>
    </source>
</evidence>
<dbReference type="Proteomes" id="UP000717515">
    <property type="component" value="Unassembled WGS sequence"/>
</dbReference>
<evidence type="ECO:0000256" key="14">
    <source>
        <dbReference type="ARBA" id="ARBA00023316"/>
    </source>
</evidence>
<feature type="region of interest" description="Disordered" evidence="20">
    <location>
        <begin position="371"/>
        <end position="499"/>
    </location>
</feature>
<dbReference type="SUPFAM" id="SSF51445">
    <property type="entry name" value="(Trans)glycosidases"/>
    <property type="match status" value="1"/>
</dbReference>
<reference evidence="22" key="1">
    <citation type="submission" date="2021-07" db="EMBL/GenBank/DDBJ databases">
        <title>Draft genome of Mortierella alpina, strain LL118, isolated from an aspen leaf litter sample.</title>
        <authorList>
            <person name="Yang S."/>
            <person name="Vinatzer B.A."/>
        </authorList>
    </citation>
    <scope>NUCLEOTIDE SEQUENCE</scope>
    <source>
        <strain evidence="22">LL118</strain>
    </source>
</reference>
<proteinExistence type="inferred from homology"/>
<keyword evidence="9" id="KW-0732">Signal</keyword>
<dbReference type="InterPro" id="IPR050732">
    <property type="entry name" value="Beta-glucan_modifiers"/>
</dbReference>
<evidence type="ECO:0000256" key="6">
    <source>
        <dbReference type="ARBA" id="ARBA00022475"/>
    </source>
</evidence>
<keyword evidence="11 21" id="KW-0472">Membrane</keyword>
<feature type="compositionally biased region" description="Low complexity" evidence="20">
    <location>
        <begin position="221"/>
        <end position="231"/>
    </location>
</feature>
<feature type="compositionally biased region" description="Polar residues" evidence="20">
    <location>
        <begin position="1"/>
        <end position="13"/>
    </location>
</feature>
<keyword evidence="13" id="KW-0119">Carbohydrate metabolism</keyword>
<feature type="compositionally biased region" description="Polar residues" evidence="20">
    <location>
        <begin position="469"/>
        <end position="495"/>
    </location>
</feature>
<evidence type="ECO:0000256" key="18">
    <source>
        <dbReference type="ARBA" id="ARBA00043078"/>
    </source>
</evidence>
<evidence type="ECO:0000256" key="10">
    <source>
        <dbReference type="ARBA" id="ARBA00022801"/>
    </source>
</evidence>
<keyword evidence="12" id="KW-0325">Glycoprotein</keyword>
<evidence type="ECO:0000256" key="3">
    <source>
        <dbReference type="ARBA" id="ARBA00004401"/>
    </source>
</evidence>
<dbReference type="Pfam" id="PF00332">
    <property type="entry name" value="Glyco_hydro_17"/>
    <property type="match status" value="1"/>
</dbReference>
<dbReference type="InterPro" id="IPR017853">
    <property type="entry name" value="GH"/>
</dbReference>
<evidence type="ECO:0000256" key="9">
    <source>
        <dbReference type="ARBA" id="ARBA00022729"/>
    </source>
</evidence>
<evidence type="ECO:0000256" key="11">
    <source>
        <dbReference type="ARBA" id="ARBA00023136"/>
    </source>
</evidence>
<feature type="compositionally biased region" description="Polar residues" evidence="20">
    <location>
        <begin position="439"/>
        <end position="448"/>
    </location>
</feature>
<evidence type="ECO:0000313" key="23">
    <source>
        <dbReference type="Proteomes" id="UP000717515"/>
    </source>
</evidence>
<dbReference type="PANTHER" id="PTHR16631">
    <property type="entry name" value="GLUCAN 1,3-BETA-GLUCOSIDASE"/>
    <property type="match status" value="1"/>
</dbReference>
<comment type="subcellular location">
    <subcellularLocation>
        <location evidence="3">Cell membrane</location>
        <topology evidence="3">Single-pass type II membrane protein</topology>
    </subcellularLocation>
    <subcellularLocation>
        <location evidence="2">Secreted</location>
        <location evidence="2">Cell wall</location>
    </subcellularLocation>
</comment>
<comment type="catalytic activity">
    <reaction evidence="1">
        <text>Hydrolysis of (1-&gt;3)-beta-D-glucosidic linkages in (1-&gt;3)-beta-D-glucans.</text>
        <dbReference type="EC" id="3.2.1.39"/>
    </reaction>
</comment>
<dbReference type="GO" id="GO:0009986">
    <property type="term" value="C:cell surface"/>
    <property type="evidence" value="ECO:0007669"/>
    <property type="project" value="TreeGrafter"/>
</dbReference>
<dbReference type="InterPro" id="IPR000490">
    <property type="entry name" value="Glyco_hydro_17"/>
</dbReference>
<evidence type="ECO:0000256" key="1">
    <source>
        <dbReference type="ARBA" id="ARBA00000382"/>
    </source>
</evidence>
<comment type="similarity">
    <text evidence="4 19">Belongs to the glycosyl hydrolase 17 family.</text>
</comment>
<evidence type="ECO:0000256" key="13">
    <source>
        <dbReference type="ARBA" id="ARBA00023277"/>
    </source>
</evidence>
<keyword evidence="6" id="KW-1003">Cell membrane</keyword>
<keyword evidence="14" id="KW-0961">Cell wall biogenesis/degradation</keyword>
<evidence type="ECO:0000256" key="12">
    <source>
        <dbReference type="ARBA" id="ARBA00023180"/>
    </source>
</evidence>
<feature type="region of interest" description="Disordered" evidence="20">
    <location>
        <begin position="125"/>
        <end position="154"/>
    </location>
</feature>
<keyword evidence="8" id="KW-0964">Secreted</keyword>
<keyword evidence="7" id="KW-0134">Cell wall</keyword>
<gene>
    <name evidence="22" type="ORF">KVV02_003333</name>
</gene>
<evidence type="ECO:0000256" key="2">
    <source>
        <dbReference type="ARBA" id="ARBA00004191"/>
    </source>
</evidence>
<feature type="transmembrane region" description="Helical" evidence="21">
    <location>
        <begin position="513"/>
        <end position="537"/>
    </location>
</feature>
<dbReference type="GO" id="GO:0000272">
    <property type="term" value="P:polysaccharide catabolic process"/>
    <property type="evidence" value="ECO:0007669"/>
    <property type="project" value="UniProtKB-KW"/>
</dbReference>
<evidence type="ECO:0000313" key="22">
    <source>
        <dbReference type="EMBL" id="KAG9319273.1"/>
    </source>
</evidence>
<dbReference type="EMBL" id="JAIFTL010000515">
    <property type="protein sequence ID" value="KAG9319273.1"/>
    <property type="molecule type" value="Genomic_DNA"/>
</dbReference>
<evidence type="ECO:0000256" key="16">
    <source>
        <dbReference type="ARBA" id="ARBA00037649"/>
    </source>
</evidence>
<feature type="region of interest" description="Disordered" evidence="20">
    <location>
        <begin position="1"/>
        <end position="90"/>
    </location>
</feature>
<keyword evidence="21" id="KW-0812">Transmembrane</keyword>
<evidence type="ECO:0000256" key="4">
    <source>
        <dbReference type="ARBA" id="ARBA00008773"/>
    </source>
</evidence>
<dbReference type="GO" id="GO:0042973">
    <property type="term" value="F:glucan endo-1,3-beta-D-glucosidase activity"/>
    <property type="evidence" value="ECO:0007669"/>
    <property type="project" value="UniProtKB-EC"/>
</dbReference>
<name>A0A9P7ZW33_MORAP</name>
<keyword evidence="15" id="KW-0624">Polysaccharide degradation</keyword>
<evidence type="ECO:0000256" key="5">
    <source>
        <dbReference type="ARBA" id="ARBA00012780"/>
    </source>
</evidence>
<feature type="compositionally biased region" description="Low complexity" evidence="20">
    <location>
        <begin position="54"/>
        <end position="86"/>
    </location>
</feature>
<dbReference type="EC" id="3.2.1.39" evidence="5"/>